<reference evidence="5 6" key="1">
    <citation type="submission" date="2022-04" db="EMBL/GenBank/DDBJ databases">
        <title>Positive selection, recombination, and allopatry shape intraspecific diversity of widespread and dominant cyanobacteria.</title>
        <authorList>
            <person name="Wei J."/>
            <person name="Shu W."/>
            <person name="Hu C."/>
        </authorList>
    </citation>
    <scope>NUCLEOTIDE SEQUENCE [LARGE SCALE GENOMIC DNA]</scope>
    <source>
        <strain evidence="5 6">GB2-A4</strain>
    </source>
</reference>
<feature type="region of interest" description="Disordered" evidence="2">
    <location>
        <begin position="150"/>
        <end position="185"/>
    </location>
</feature>
<name>A0ABV0J1S2_9CYAN</name>
<sequence>MKLFLGGLIVSLGLWTLPAQAQVSSAQVNALVEAIRQAAPQTGTSQDGLYSDWQVQPGNIPRWAKFCTGREVTPEQFGANANTARTIITCIIKDALQDEYPASGNSEAIAVQRVAAWWMTGDSTRYTNAATSPYTNKVLSLYQKLKSPNAASRPAAASRNAASTSSTSASTSSTPANAASPTSQNEYERYMQAGYAATKKGDYPSALLNFKRAVDERPNDTYAQKAVQNVEGYLTRSRSGSAPTNQNSAQPPATQPARNQNSSSPKTSGVVVPTQTGAANNAALSQNQAVGLITEWLTAKSRIFAPPFDRQPVQQFTTGELYGSLVRDDGAIAWLKDNQAYYRFGVQKVESVERFVADQNKATVELKITEDRTLYRDGKVDPSQTDFQTRLVRYSLESIDGAWKIADYKTVDGSVLERAVGTNAQDN</sequence>
<proteinExistence type="predicted"/>
<feature type="chain" id="PRO_5046199225" evidence="3">
    <location>
        <begin position="22"/>
        <end position="427"/>
    </location>
</feature>
<protein>
    <submittedName>
        <fullName evidence="5">ARC6/PARC6 family protein</fullName>
    </submittedName>
</protein>
<evidence type="ECO:0000313" key="5">
    <source>
        <dbReference type="EMBL" id="MEP0815722.1"/>
    </source>
</evidence>
<dbReference type="PROSITE" id="PS50005">
    <property type="entry name" value="TPR"/>
    <property type="match status" value="1"/>
</dbReference>
<keyword evidence="6" id="KW-1185">Reference proteome</keyword>
<dbReference type="Proteomes" id="UP001464891">
    <property type="component" value="Unassembled WGS sequence"/>
</dbReference>
<feature type="region of interest" description="Disordered" evidence="2">
    <location>
        <begin position="234"/>
        <end position="273"/>
    </location>
</feature>
<keyword evidence="3" id="KW-0732">Signal</keyword>
<dbReference type="EMBL" id="JAMPKM010000001">
    <property type="protein sequence ID" value="MEP0815722.1"/>
    <property type="molecule type" value="Genomic_DNA"/>
</dbReference>
<feature type="compositionally biased region" description="Polar residues" evidence="2">
    <location>
        <begin position="236"/>
        <end position="273"/>
    </location>
</feature>
<comment type="caution">
    <text evidence="5">The sequence shown here is derived from an EMBL/GenBank/DDBJ whole genome shotgun (WGS) entry which is preliminary data.</text>
</comment>
<evidence type="ECO:0000259" key="4">
    <source>
        <dbReference type="Pfam" id="PF13355"/>
    </source>
</evidence>
<accession>A0ABV0J1S2</accession>
<feature type="signal peptide" evidence="3">
    <location>
        <begin position="1"/>
        <end position="21"/>
    </location>
</feature>
<evidence type="ECO:0000313" key="6">
    <source>
        <dbReference type="Proteomes" id="UP001464891"/>
    </source>
</evidence>
<evidence type="ECO:0000256" key="3">
    <source>
        <dbReference type="SAM" id="SignalP"/>
    </source>
</evidence>
<evidence type="ECO:0000256" key="2">
    <source>
        <dbReference type="SAM" id="MobiDB-lite"/>
    </source>
</evidence>
<dbReference type="InterPro" id="IPR019734">
    <property type="entry name" value="TPR_rpt"/>
</dbReference>
<dbReference type="Pfam" id="PF13355">
    <property type="entry name" value="ARC6-like_IMS"/>
    <property type="match status" value="1"/>
</dbReference>
<dbReference type="RefSeq" id="WP_190431263.1">
    <property type="nucleotide sequence ID" value="NZ_JAMPKM010000001.1"/>
</dbReference>
<feature type="compositionally biased region" description="Low complexity" evidence="2">
    <location>
        <begin position="150"/>
        <end position="183"/>
    </location>
</feature>
<feature type="repeat" description="TPR" evidence="1">
    <location>
        <begin position="187"/>
        <end position="220"/>
    </location>
</feature>
<evidence type="ECO:0000256" key="1">
    <source>
        <dbReference type="PROSITE-ProRule" id="PRU00339"/>
    </source>
</evidence>
<feature type="domain" description="Plastid division protein CDP1-like IMS" evidence="4">
    <location>
        <begin position="289"/>
        <end position="406"/>
    </location>
</feature>
<keyword evidence="1" id="KW-0802">TPR repeat</keyword>
<gene>
    <name evidence="5" type="ORF">NC998_01270</name>
</gene>
<dbReference type="InterPro" id="IPR025344">
    <property type="entry name" value="CDP1-like_IMS"/>
</dbReference>
<organism evidence="5 6">
    <name type="scientific">Trichocoleus desertorum GB2-A4</name>
    <dbReference type="NCBI Taxonomy" id="2933944"/>
    <lineage>
        <taxon>Bacteria</taxon>
        <taxon>Bacillati</taxon>
        <taxon>Cyanobacteriota</taxon>
        <taxon>Cyanophyceae</taxon>
        <taxon>Leptolyngbyales</taxon>
        <taxon>Trichocoleusaceae</taxon>
        <taxon>Trichocoleus</taxon>
    </lineage>
</organism>